<protein>
    <submittedName>
        <fullName evidence="1">Uncharacterized protein</fullName>
    </submittedName>
</protein>
<reference evidence="1" key="1">
    <citation type="journal article" date="2020" name="Nature">
        <title>Giant virus diversity and host interactions through global metagenomics.</title>
        <authorList>
            <person name="Schulz F."/>
            <person name="Roux S."/>
            <person name="Paez-Espino D."/>
            <person name="Jungbluth S."/>
            <person name="Walsh D.A."/>
            <person name="Denef V.J."/>
            <person name="McMahon K.D."/>
            <person name="Konstantinidis K.T."/>
            <person name="Eloe-Fadrosh E.A."/>
            <person name="Kyrpides N.C."/>
            <person name="Woyke T."/>
        </authorList>
    </citation>
    <scope>NUCLEOTIDE SEQUENCE</scope>
    <source>
        <strain evidence="1">GVMAG-M-3300024261-26</strain>
    </source>
</reference>
<organism evidence="1">
    <name type="scientific">viral metagenome</name>
    <dbReference type="NCBI Taxonomy" id="1070528"/>
    <lineage>
        <taxon>unclassified sequences</taxon>
        <taxon>metagenomes</taxon>
        <taxon>organismal metagenomes</taxon>
    </lineage>
</organism>
<name>A0A6C0IQC9_9ZZZZ</name>
<dbReference type="EMBL" id="MN740228">
    <property type="protein sequence ID" value="QHT94646.1"/>
    <property type="molecule type" value="Genomic_DNA"/>
</dbReference>
<dbReference type="AlphaFoldDB" id="A0A6C0IQC9"/>
<sequence>MWPETTTTNVSNELKQLKKILYVGAWNHIEPTMHHEYKNVSEFIYIDTQPRSEIDGLTFEPDGYKTQFLSEIIEKCRDYGFHLVRKKQLDTHYHNNICNVQQCLLQSNEYPDINPCIYEFKNAYTNKKIKYYISTNIEYNMNAELKKDIETSDGIIVSGYFPSIKLLEYFPKPKALIGYTDTVYPDTQYASSYVDENTKNAIYYVANMRDEHAKKYFHSYYICSYFTTHISKCTNINEIGEKSIMEHDNQQEIMTVDIS</sequence>
<accession>A0A6C0IQC9</accession>
<proteinExistence type="predicted"/>
<evidence type="ECO:0000313" key="1">
    <source>
        <dbReference type="EMBL" id="QHT94646.1"/>
    </source>
</evidence>